<keyword evidence="3" id="KW-1185">Reference proteome</keyword>
<keyword evidence="1" id="KW-0472">Membrane</keyword>
<accession>A0AAN6WEG2</accession>
<dbReference type="Proteomes" id="UP001302321">
    <property type="component" value="Unassembled WGS sequence"/>
</dbReference>
<evidence type="ECO:0000313" key="3">
    <source>
        <dbReference type="Proteomes" id="UP001302321"/>
    </source>
</evidence>
<keyword evidence="1" id="KW-1133">Transmembrane helix</keyword>
<reference evidence="2" key="1">
    <citation type="journal article" date="2023" name="Mol. Phylogenet. Evol.">
        <title>Genome-scale phylogeny and comparative genomics of the fungal order Sordariales.</title>
        <authorList>
            <person name="Hensen N."/>
            <person name="Bonometti L."/>
            <person name="Westerberg I."/>
            <person name="Brannstrom I.O."/>
            <person name="Guillou S."/>
            <person name="Cros-Aarteil S."/>
            <person name="Calhoun S."/>
            <person name="Haridas S."/>
            <person name="Kuo A."/>
            <person name="Mondo S."/>
            <person name="Pangilinan J."/>
            <person name="Riley R."/>
            <person name="LaButti K."/>
            <person name="Andreopoulos B."/>
            <person name="Lipzen A."/>
            <person name="Chen C."/>
            <person name="Yan M."/>
            <person name="Daum C."/>
            <person name="Ng V."/>
            <person name="Clum A."/>
            <person name="Steindorff A."/>
            <person name="Ohm R.A."/>
            <person name="Martin F."/>
            <person name="Silar P."/>
            <person name="Natvig D.O."/>
            <person name="Lalanne C."/>
            <person name="Gautier V."/>
            <person name="Ament-Velasquez S.L."/>
            <person name="Kruys A."/>
            <person name="Hutchinson M.I."/>
            <person name="Powell A.J."/>
            <person name="Barry K."/>
            <person name="Miller A.N."/>
            <person name="Grigoriev I.V."/>
            <person name="Debuchy R."/>
            <person name="Gladieux P."/>
            <person name="Hiltunen Thoren M."/>
            <person name="Johannesson H."/>
        </authorList>
    </citation>
    <scope>NUCLEOTIDE SEQUENCE</scope>
    <source>
        <strain evidence="2">CBS 892.96</strain>
    </source>
</reference>
<proteinExistence type="predicted"/>
<dbReference type="AlphaFoldDB" id="A0AAN6WEG2"/>
<dbReference type="EMBL" id="MU866100">
    <property type="protein sequence ID" value="KAK4180311.1"/>
    <property type="molecule type" value="Genomic_DNA"/>
</dbReference>
<evidence type="ECO:0000256" key="1">
    <source>
        <dbReference type="SAM" id="Phobius"/>
    </source>
</evidence>
<organism evidence="2 3">
    <name type="scientific">Triangularia setosa</name>
    <dbReference type="NCBI Taxonomy" id="2587417"/>
    <lineage>
        <taxon>Eukaryota</taxon>
        <taxon>Fungi</taxon>
        <taxon>Dikarya</taxon>
        <taxon>Ascomycota</taxon>
        <taxon>Pezizomycotina</taxon>
        <taxon>Sordariomycetes</taxon>
        <taxon>Sordariomycetidae</taxon>
        <taxon>Sordariales</taxon>
        <taxon>Podosporaceae</taxon>
        <taxon>Triangularia</taxon>
    </lineage>
</organism>
<name>A0AAN6WEG2_9PEZI</name>
<gene>
    <name evidence="2" type="ORF">QBC36DRAFT_320300</name>
</gene>
<evidence type="ECO:0000313" key="2">
    <source>
        <dbReference type="EMBL" id="KAK4180311.1"/>
    </source>
</evidence>
<feature type="transmembrane region" description="Helical" evidence="1">
    <location>
        <begin position="44"/>
        <end position="72"/>
    </location>
</feature>
<protein>
    <submittedName>
        <fullName evidence="2">Uncharacterized protein</fullName>
    </submittedName>
</protein>
<comment type="caution">
    <text evidence="2">The sequence shown here is derived from an EMBL/GenBank/DDBJ whole genome shotgun (WGS) entry which is preliminary data.</text>
</comment>
<keyword evidence="1" id="KW-0812">Transmembrane</keyword>
<reference evidence="2" key="2">
    <citation type="submission" date="2023-05" db="EMBL/GenBank/DDBJ databases">
        <authorList>
            <consortium name="Lawrence Berkeley National Laboratory"/>
            <person name="Steindorff A."/>
            <person name="Hensen N."/>
            <person name="Bonometti L."/>
            <person name="Westerberg I."/>
            <person name="Brannstrom I.O."/>
            <person name="Guillou S."/>
            <person name="Cros-Aarteil S."/>
            <person name="Calhoun S."/>
            <person name="Haridas S."/>
            <person name="Kuo A."/>
            <person name="Mondo S."/>
            <person name="Pangilinan J."/>
            <person name="Riley R."/>
            <person name="Labutti K."/>
            <person name="Andreopoulos B."/>
            <person name="Lipzen A."/>
            <person name="Chen C."/>
            <person name="Yanf M."/>
            <person name="Daum C."/>
            <person name="Ng V."/>
            <person name="Clum A."/>
            <person name="Ohm R."/>
            <person name="Martin F."/>
            <person name="Silar P."/>
            <person name="Natvig D."/>
            <person name="Lalanne C."/>
            <person name="Gautier V."/>
            <person name="Ament-Velasquez S.L."/>
            <person name="Kruys A."/>
            <person name="Hutchinson M.I."/>
            <person name="Powell A.J."/>
            <person name="Barry K."/>
            <person name="Miller A.N."/>
            <person name="Grigoriev I.V."/>
            <person name="Debuchy R."/>
            <person name="Gladieux P."/>
            <person name="Thoren M.H."/>
            <person name="Johannesson H."/>
        </authorList>
    </citation>
    <scope>NUCLEOTIDE SEQUENCE</scope>
    <source>
        <strain evidence="2">CBS 892.96</strain>
    </source>
</reference>
<sequence>MLSRGTVFLCVTLIFQKSMSDGSKIPFCGLLVATSPDIFPSVGVIAHCFILFYMAFPVPPLIVCMCYAWLFLLPPAFLLS</sequence>